<dbReference type="OrthoDB" id="269872at2759"/>
<evidence type="ECO:0000259" key="4">
    <source>
        <dbReference type="Pfam" id="PF13847"/>
    </source>
</evidence>
<feature type="domain" description="Methyltransferase" evidence="4">
    <location>
        <begin position="92"/>
        <end position="174"/>
    </location>
</feature>
<protein>
    <submittedName>
        <fullName evidence="5">DEKNAAC100639</fullName>
    </submittedName>
</protein>
<reference evidence="5 6" key="1">
    <citation type="submission" date="2018-12" db="EMBL/GenBank/DDBJ databases">
        <authorList>
            <person name="Tiukova I."/>
            <person name="Dainat J."/>
        </authorList>
    </citation>
    <scope>NUCLEOTIDE SEQUENCE [LARGE SCALE GENOMIC DNA]</scope>
</reference>
<dbReference type="InParanoid" id="A0A448YGQ3"/>
<name>A0A448YGQ3_BRENA</name>
<evidence type="ECO:0000313" key="5">
    <source>
        <dbReference type="EMBL" id="VEU20066.1"/>
    </source>
</evidence>
<proteinExistence type="predicted"/>
<evidence type="ECO:0000313" key="6">
    <source>
        <dbReference type="Proteomes" id="UP000290900"/>
    </source>
</evidence>
<keyword evidence="6" id="KW-1185">Reference proteome</keyword>
<dbReference type="InterPro" id="IPR050320">
    <property type="entry name" value="N5-glutamine_MTase"/>
</dbReference>
<dbReference type="Proteomes" id="UP000290900">
    <property type="component" value="Unassembled WGS sequence"/>
</dbReference>
<dbReference type="PANTHER" id="PTHR18895:SF74">
    <property type="entry name" value="MTRF1L RELEASE FACTOR GLUTAMINE METHYLTRANSFERASE"/>
    <property type="match status" value="1"/>
</dbReference>
<sequence>MGPRLLEILTRTLPTQQAVNELRWIKQELPSDKWEEAVKQRSQQRPLQYILGTQPFGSLTIKCREGVLIPRAETEEWCTRLASCMDGRPHCTNVLDYCTGTGCIALSLASQLSDLGQVVGSDFSQKAVELARENMAFNGQELLESRNEVGFENCDLSRLQVPRSCGKFDLLVSNPPYIPKNDMNVSGGVEESVLKYEPWSALVGDLEFYHYLCSMIPVIGAKAFVFELGYRQQGMETRNLIPDSWKCGLGYDSAGHIRTVIGWCNQELDSLGDMVDEMLA</sequence>
<dbReference type="InterPro" id="IPR002052">
    <property type="entry name" value="DNA_methylase_N6_adenine_CS"/>
</dbReference>
<dbReference type="SUPFAM" id="SSF53335">
    <property type="entry name" value="S-adenosyl-L-methionine-dependent methyltransferases"/>
    <property type="match status" value="1"/>
</dbReference>
<dbReference type="Gene3D" id="1.10.8.10">
    <property type="entry name" value="DNA helicase RuvA subunit, C-terminal domain"/>
    <property type="match status" value="1"/>
</dbReference>
<dbReference type="AlphaFoldDB" id="A0A448YGQ3"/>
<accession>A0A448YGQ3</accession>
<evidence type="ECO:0000256" key="3">
    <source>
        <dbReference type="ARBA" id="ARBA00022691"/>
    </source>
</evidence>
<dbReference type="STRING" id="13370.A0A448YGQ3"/>
<dbReference type="InterPro" id="IPR004556">
    <property type="entry name" value="HemK-like"/>
</dbReference>
<dbReference type="GO" id="GO:0008276">
    <property type="term" value="F:protein methyltransferase activity"/>
    <property type="evidence" value="ECO:0007669"/>
    <property type="project" value="InterPro"/>
</dbReference>
<dbReference type="GO" id="GO:0005739">
    <property type="term" value="C:mitochondrion"/>
    <property type="evidence" value="ECO:0007669"/>
    <property type="project" value="TreeGrafter"/>
</dbReference>
<dbReference type="NCBIfam" id="TIGR00536">
    <property type="entry name" value="hemK_fam"/>
    <property type="match status" value="1"/>
</dbReference>
<organism evidence="5 6">
    <name type="scientific">Brettanomyces naardenensis</name>
    <name type="common">Yeast</name>
    <dbReference type="NCBI Taxonomy" id="13370"/>
    <lineage>
        <taxon>Eukaryota</taxon>
        <taxon>Fungi</taxon>
        <taxon>Dikarya</taxon>
        <taxon>Ascomycota</taxon>
        <taxon>Saccharomycotina</taxon>
        <taxon>Pichiomycetes</taxon>
        <taxon>Pichiales</taxon>
        <taxon>Pichiaceae</taxon>
        <taxon>Brettanomyces</taxon>
    </lineage>
</organism>
<keyword evidence="3" id="KW-0949">S-adenosyl-L-methionine</keyword>
<dbReference type="Pfam" id="PF13847">
    <property type="entry name" value="Methyltransf_31"/>
    <property type="match status" value="1"/>
</dbReference>
<evidence type="ECO:0000256" key="1">
    <source>
        <dbReference type="ARBA" id="ARBA00022603"/>
    </source>
</evidence>
<dbReference type="PANTHER" id="PTHR18895">
    <property type="entry name" value="HEMK METHYLTRANSFERASE"/>
    <property type="match status" value="1"/>
</dbReference>
<dbReference type="InterPro" id="IPR025714">
    <property type="entry name" value="Methyltranfer_dom"/>
</dbReference>
<evidence type="ECO:0000256" key="2">
    <source>
        <dbReference type="ARBA" id="ARBA00022679"/>
    </source>
</evidence>
<keyword evidence="1" id="KW-0489">Methyltransferase</keyword>
<dbReference type="InterPro" id="IPR029063">
    <property type="entry name" value="SAM-dependent_MTases_sf"/>
</dbReference>
<dbReference type="GO" id="GO:0032259">
    <property type="term" value="P:methylation"/>
    <property type="evidence" value="ECO:0007669"/>
    <property type="project" value="UniProtKB-KW"/>
</dbReference>
<dbReference type="CDD" id="cd02440">
    <property type="entry name" value="AdoMet_MTases"/>
    <property type="match status" value="1"/>
</dbReference>
<dbReference type="Gene3D" id="3.40.50.150">
    <property type="entry name" value="Vaccinia Virus protein VP39"/>
    <property type="match status" value="1"/>
</dbReference>
<gene>
    <name evidence="5" type="ORF">BRENAR_LOCUS801</name>
</gene>
<dbReference type="PROSITE" id="PS00092">
    <property type="entry name" value="N6_MTASE"/>
    <property type="match status" value="1"/>
</dbReference>
<dbReference type="EMBL" id="CAACVR010000001">
    <property type="protein sequence ID" value="VEU20066.1"/>
    <property type="molecule type" value="Genomic_DNA"/>
</dbReference>
<keyword evidence="2" id="KW-0808">Transferase</keyword>
<dbReference type="FunCoup" id="A0A448YGQ3">
    <property type="interactions" value="93"/>
</dbReference>
<dbReference type="GO" id="GO:0003676">
    <property type="term" value="F:nucleic acid binding"/>
    <property type="evidence" value="ECO:0007669"/>
    <property type="project" value="InterPro"/>
</dbReference>